<reference evidence="5" key="1">
    <citation type="submission" date="2023-06" db="EMBL/GenBank/DDBJ databases">
        <title>Genome-scale phylogeny and comparative genomics of the fungal order Sordariales.</title>
        <authorList>
            <consortium name="Lawrence Berkeley National Laboratory"/>
            <person name="Hensen N."/>
            <person name="Bonometti L."/>
            <person name="Westerberg I."/>
            <person name="Brannstrom I.O."/>
            <person name="Guillou S."/>
            <person name="Cros-Aarteil S."/>
            <person name="Calhoun S."/>
            <person name="Haridas S."/>
            <person name="Kuo A."/>
            <person name="Mondo S."/>
            <person name="Pangilinan J."/>
            <person name="Riley R."/>
            <person name="Labutti K."/>
            <person name="Andreopoulos B."/>
            <person name="Lipzen A."/>
            <person name="Chen C."/>
            <person name="Yanf M."/>
            <person name="Daum C."/>
            <person name="Ng V."/>
            <person name="Clum A."/>
            <person name="Steindorff A."/>
            <person name="Ohm R."/>
            <person name="Martin F."/>
            <person name="Silar P."/>
            <person name="Natvig D."/>
            <person name="Lalanne C."/>
            <person name="Gautier V."/>
            <person name="Ament-Velasquez S.L."/>
            <person name="Kruys A."/>
            <person name="Hutchinson M.I."/>
            <person name="Powell A.J."/>
            <person name="Barry K."/>
            <person name="Miller A.N."/>
            <person name="Grigoriev I.V."/>
            <person name="Debuchy R."/>
            <person name="Gladieux P."/>
            <person name="Thoren M.H."/>
            <person name="Johannesson H."/>
        </authorList>
    </citation>
    <scope>NUCLEOTIDE SEQUENCE</scope>
    <source>
        <strain evidence="5">PSN4</strain>
    </source>
</reference>
<dbReference type="Proteomes" id="UP001239445">
    <property type="component" value="Unassembled WGS sequence"/>
</dbReference>
<dbReference type="PROSITE" id="PS50088">
    <property type="entry name" value="ANK_REPEAT"/>
    <property type="match status" value="4"/>
</dbReference>
<organism evidence="5 6">
    <name type="scientific">Echria macrotheca</name>
    <dbReference type="NCBI Taxonomy" id="438768"/>
    <lineage>
        <taxon>Eukaryota</taxon>
        <taxon>Fungi</taxon>
        <taxon>Dikarya</taxon>
        <taxon>Ascomycota</taxon>
        <taxon>Pezizomycotina</taxon>
        <taxon>Sordariomycetes</taxon>
        <taxon>Sordariomycetidae</taxon>
        <taxon>Sordariales</taxon>
        <taxon>Schizotheciaceae</taxon>
        <taxon>Echria</taxon>
    </lineage>
</organism>
<keyword evidence="2 3" id="KW-0040">ANK repeat</keyword>
<evidence type="ECO:0000313" key="5">
    <source>
        <dbReference type="EMBL" id="KAK1759188.1"/>
    </source>
</evidence>
<comment type="caution">
    <text evidence="5">The sequence shown here is derived from an EMBL/GenBank/DDBJ whole genome shotgun (WGS) entry which is preliminary data.</text>
</comment>
<dbReference type="SUPFAM" id="SSF48403">
    <property type="entry name" value="Ankyrin repeat"/>
    <property type="match status" value="2"/>
</dbReference>
<proteinExistence type="predicted"/>
<dbReference type="Gene3D" id="1.25.40.20">
    <property type="entry name" value="Ankyrin repeat-containing domain"/>
    <property type="match status" value="4"/>
</dbReference>
<keyword evidence="6" id="KW-1185">Reference proteome</keyword>
<evidence type="ECO:0000313" key="6">
    <source>
        <dbReference type="Proteomes" id="UP001239445"/>
    </source>
</evidence>
<name>A0AAJ0BJ22_9PEZI</name>
<dbReference type="InterPro" id="IPR036770">
    <property type="entry name" value="Ankyrin_rpt-contain_sf"/>
</dbReference>
<dbReference type="SMART" id="SM00248">
    <property type="entry name" value="ANK"/>
    <property type="match status" value="6"/>
</dbReference>
<gene>
    <name evidence="5" type="ORF">QBC47DRAFT_409956</name>
</gene>
<feature type="repeat" description="ANK" evidence="3">
    <location>
        <begin position="457"/>
        <end position="479"/>
    </location>
</feature>
<evidence type="ECO:0000256" key="2">
    <source>
        <dbReference type="ARBA" id="ARBA00023043"/>
    </source>
</evidence>
<dbReference type="PROSITE" id="PS50297">
    <property type="entry name" value="ANK_REP_REGION"/>
    <property type="match status" value="4"/>
</dbReference>
<dbReference type="Pfam" id="PF00023">
    <property type="entry name" value="Ank"/>
    <property type="match status" value="1"/>
</dbReference>
<dbReference type="Pfam" id="PF12796">
    <property type="entry name" value="Ank_2"/>
    <property type="match status" value="3"/>
</dbReference>
<sequence length="712" mass="77117">MSRPKSLHELVNTSYPNLSDLRGLLNKGCDVNALDREGRTPLYIAAYMNETTDAMGLLLEQGANLDNGGTDVEPPLFRATDDRHNMATKLRFLLDHGADPNIKYGSFSILGYICKIPDNLSHVKSELITLLLEQGAHAFVEDGGPGFIQPLQAVAATTTEEGWPRYCLDLIIDAIPTRYRQQQLDLALRTAATATHGPSKLADQSRYKPRSLNFALGEDPFAALYLIYQGANPGIRVSKSYNVLHYICSRESSDHEHRDLFTTFLSRHRGPPQWINEKDANGKTALYWAVQKRNRDFVHALLKFGADANMVSNSGQSPLHAMCIEDGDRRPHKVTLSAPESVLQPASGQHGLGGGPSSHRDSNAAQFPRHFSLRSIKDSLMDEEILQALLANGADTTLANQAGQTPFLLACETGNAFVAANILYHQARTGAAILQGGLTKTLRELFFFPAENNLLGQQQTALHLAARAGHLDVVKLLLNPRHVFVRTVNPWRLRAKTTSAVLLLPSDDPATNSDSQLDQELRRLQKPGGLAPLTSFSEVPTDDDTTFTLGTEQRGWLDSLELPNVSFSSWTVEDSDPDLAEWYRATDESGKTALHLAAAGGHVEVVRCLLGAGVIDPYARDGDDKTAAELALGAAGGAEDIWHVLAHHHRVPDNSGGGSGSSIVDMAAGLLLRGPGRVLGGIFAAAASAADQRGRGLRESDGGVGTRSRAAW</sequence>
<evidence type="ECO:0000256" key="4">
    <source>
        <dbReference type="SAM" id="MobiDB-lite"/>
    </source>
</evidence>
<dbReference type="InterPro" id="IPR002110">
    <property type="entry name" value="Ankyrin_rpt"/>
</dbReference>
<feature type="repeat" description="ANK" evidence="3">
    <location>
        <begin position="589"/>
        <end position="614"/>
    </location>
</feature>
<feature type="region of interest" description="Disordered" evidence="4">
    <location>
        <begin position="340"/>
        <end position="362"/>
    </location>
</feature>
<protein>
    <submittedName>
        <fullName evidence="5">Ankyrin repeat-containing domain protein</fullName>
    </submittedName>
</protein>
<feature type="repeat" description="ANK" evidence="3">
    <location>
        <begin position="281"/>
        <end position="313"/>
    </location>
</feature>
<accession>A0AAJ0BJ22</accession>
<keyword evidence="1" id="KW-0677">Repeat</keyword>
<dbReference type="PANTHER" id="PTHR24198">
    <property type="entry name" value="ANKYRIN REPEAT AND PROTEIN KINASE DOMAIN-CONTAINING PROTEIN"/>
    <property type="match status" value="1"/>
</dbReference>
<evidence type="ECO:0000256" key="3">
    <source>
        <dbReference type="PROSITE-ProRule" id="PRU00023"/>
    </source>
</evidence>
<dbReference type="PANTHER" id="PTHR24198:SF165">
    <property type="entry name" value="ANKYRIN REPEAT-CONTAINING PROTEIN-RELATED"/>
    <property type="match status" value="1"/>
</dbReference>
<feature type="repeat" description="ANK" evidence="3">
    <location>
        <begin position="37"/>
        <end position="70"/>
    </location>
</feature>
<dbReference type="AlphaFoldDB" id="A0AAJ0BJ22"/>
<dbReference type="EMBL" id="MU839828">
    <property type="protein sequence ID" value="KAK1759188.1"/>
    <property type="molecule type" value="Genomic_DNA"/>
</dbReference>
<evidence type="ECO:0000256" key="1">
    <source>
        <dbReference type="ARBA" id="ARBA00022737"/>
    </source>
</evidence>